<accession>A0AA88UC57</accession>
<keyword evidence="3" id="KW-1185">Reference proteome</keyword>
<feature type="compositionally biased region" description="Low complexity" evidence="1">
    <location>
        <begin position="1"/>
        <end position="20"/>
    </location>
</feature>
<dbReference type="PANTHER" id="PTHR33103">
    <property type="entry name" value="OS01G0153900 PROTEIN"/>
    <property type="match status" value="1"/>
</dbReference>
<proteinExistence type="predicted"/>
<reference evidence="2" key="1">
    <citation type="submission" date="2022-12" db="EMBL/GenBank/DDBJ databases">
        <title>Draft genome assemblies for two species of Escallonia (Escalloniales).</title>
        <authorList>
            <person name="Chanderbali A."/>
            <person name="Dervinis C."/>
            <person name="Anghel I."/>
            <person name="Soltis D."/>
            <person name="Soltis P."/>
            <person name="Zapata F."/>
        </authorList>
    </citation>
    <scope>NUCLEOTIDE SEQUENCE</scope>
    <source>
        <strain evidence="2">UCBG92.1500</strain>
        <tissue evidence="2">Leaf</tissue>
    </source>
</reference>
<sequence length="207" mass="22480">MEQRSSSGKSSATASTEAAEQLAVGGDGKGTSNGSDDDHRPIYCDQLSNVPKAVSVPAKDIIFLPLGSLMVLLNNRGRIAPSSFVKVYESVRNLGSIYFATSNTKHSLLKPNLPFSNVHHTPLLQELTYTKPASCCSYYANTPKKDVDGHVKGLVTCMVMDDLSLKPLSSISRITVLNTRKVKDVSRLEEKIVNVDIEKLICTCIAH</sequence>
<feature type="region of interest" description="Disordered" evidence="1">
    <location>
        <begin position="1"/>
        <end position="42"/>
    </location>
</feature>
<evidence type="ECO:0000313" key="2">
    <source>
        <dbReference type="EMBL" id="KAK2969887.1"/>
    </source>
</evidence>
<organism evidence="2 3">
    <name type="scientific">Escallonia rubra</name>
    <dbReference type="NCBI Taxonomy" id="112253"/>
    <lineage>
        <taxon>Eukaryota</taxon>
        <taxon>Viridiplantae</taxon>
        <taxon>Streptophyta</taxon>
        <taxon>Embryophyta</taxon>
        <taxon>Tracheophyta</taxon>
        <taxon>Spermatophyta</taxon>
        <taxon>Magnoliopsida</taxon>
        <taxon>eudicotyledons</taxon>
        <taxon>Gunneridae</taxon>
        <taxon>Pentapetalae</taxon>
        <taxon>asterids</taxon>
        <taxon>campanulids</taxon>
        <taxon>Escalloniales</taxon>
        <taxon>Escalloniaceae</taxon>
        <taxon>Escallonia</taxon>
    </lineage>
</organism>
<comment type="caution">
    <text evidence="2">The sequence shown here is derived from an EMBL/GenBank/DDBJ whole genome shotgun (WGS) entry which is preliminary data.</text>
</comment>
<dbReference type="InterPro" id="IPR007750">
    <property type="entry name" value="DUF674"/>
</dbReference>
<dbReference type="PANTHER" id="PTHR33103:SF99">
    <property type="entry name" value="DUF674 FAMILY PROTEIN"/>
    <property type="match status" value="1"/>
</dbReference>
<evidence type="ECO:0000313" key="3">
    <source>
        <dbReference type="Proteomes" id="UP001187471"/>
    </source>
</evidence>
<dbReference type="EMBL" id="JAVXUO010002769">
    <property type="protein sequence ID" value="KAK2969887.1"/>
    <property type="molecule type" value="Genomic_DNA"/>
</dbReference>
<protein>
    <submittedName>
        <fullName evidence="2">Uncharacterized protein</fullName>
    </submittedName>
</protein>
<evidence type="ECO:0000256" key="1">
    <source>
        <dbReference type="SAM" id="MobiDB-lite"/>
    </source>
</evidence>
<dbReference type="Pfam" id="PF05056">
    <property type="entry name" value="DUF674"/>
    <property type="match status" value="1"/>
</dbReference>
<dbReference type="Proteomes" id="UP001187471">
    <property type="component" value="Unassembled WGS sequence"/>
</dbReference>
<gene>
    <name evidence="2" type="ORF">RJ640_015455</name>
</gene>
<dbReference type="AlphaFoldDB" id="A0AA88UC57"/>
<name>A0AA88UC57_9ASTE</name>